<dbReference type="GO" id="GO:0008236">
    <property type="term" value="F:serine-type peptidase activity"/>
    <property type="evidence" value="ECO:0007669"/>
    <property type="project" value="UniProtKB-KW"/>
</dbReference>
<dbReference type="Pfam" id="PF17820">
    <property type="entry name" value="PDZ_6"/>
    <property type="match status" value="1"/>
</dbReference>
<dbReference type="PROSITE" id="PS50106">
    <property type="entry name" value="PDZ"/>
    <property type="match status" value="1"/>
</dbReference>
<evidence type="ECO:0000313" key="8">
    <source>
        <dbReference type="Proteomes" id="UP000184171"/>
    </source>
</evidence>
<dbReference type="FunFam" id="2.30.42.10:FF:000063">
    <property type="entry name" value="Peptidase, S41 family"/>
    <property type="match status" value="1"/>
</dbReference>
<dbReference type="InterPro" id="IPR005151">
    <property type="entry name" value="Tail-specific_protease"/>
</dbReference>
<dbReference type="OrthoDB" id="9812068at2"/>
<dbReference type="Gene3D" id="3.30.750.44">
    <property type="match status" value="1"/>
</dbReference>
<evidence type="ECO:0000256" key="1">
    <source>
        <dbReference type="ARBA" id="ARBA00009179"/>
    </source>
</evidence>
<dbReference type="AlphaFoldDB" id="A0A1M6BBX4"/>
<dbReference type="InterPro" id="IPR055210">
    <property type="entry name" value="CtpA/B_N"/>
</dbReference>
<dbReference type="NCBIfam" id="TIGR00225">
    <property type="entry name" value="prc"/>
    <property type="match status" value="1"/>
</dbReference>
<dbReference type="GO" id="GO:0030288">
    <property type="term" value="C:outer membrane-bounded periplasmic space"/>
    <property type="evidence" value="ECO:0007669"/>
    <property type="project" value="TreeGrafter"/>
</dbReference>
<dbReference type="InterPro" id="IPR041489">
    <property type="entry name" value="PDZ_6"/>
</dbReference>
<gene>
    <name evidence="7" type="ORF">SAMN02745165_00113</name>
</gene>
<dbReference type="Gene3D" id="2.30.42.10">
    <property type="match status" value="1"/>
</dbReference>
<dbReference type="Pfam" id="PF22694">
    <property type="entry name" value="CtpB_N-like"/>
    <property type="match status" value="1"/>
</dbReference>
<dbReference type="Pfam" id="PF03572">
    <property type="entry name" value="Peptidase_S41"/>
    <property type="match status" value="1"/>
</dbReference>
<dbReference type="SMART" id="SM00245">
    <property type="entry name" value="TSPc"/>
    <property type="match status" value="1"/>
</dbReference>
<keyword evidence="4 5" id="KW-0720">Serine protease</keyword>
<dbReference type="InterPro" id="IPR036034">
    <property type="entry name" value="PDZ_sf"/>
</dbReference>
<dbReference type="SMART" id="SM00228">
    <property type="entry name" value="PDZ"/>
    <property type="match status" value="1"/>
</dbReference>
<feature type="domain" description="PDZ" evidence="6">
    <location>
        <begin position="86"/>
        <end position="154"/>
    </location>
</feature>
<dbReference type="CDD" id="cd06782">
    <property type="entry name" value="cpPDZ_CPP-like"/>
    <property type="match status" value="1"/>
</dbReference>
<keyword evidence="3 5" id="KW-0378">Hydrolase</keyword>
<evidence type="ECO:0000259" key="6">
    <source>
        <dbReference type="PROSITE" id="PS50106"/>
    </source>
</evidence>
<dbReference type="EMBL" id="FQZT01000001">
    <property type="protein sequence ID" value="SHI46222.1"/>
    <property type="molecule type" value="Genomic_DNA"/>
</dbReference>
<dbReference type="PROSITE" id="PS51257">
    <property type="entry name" value="PROKAR_LIPOPROTEIN"/>
    <property type="match status" value="1"/>
</dbReference>
<dbReference type="PANTHER" id="PTHR32060:SF30">
    <property type="entry name" value="CARBOXY-TERMINAL PROCESSING PROTEASE CTPA"/>
    <property type="match status" value="1"/>
</dbReference>
<reference evidence="7 8" key="1">
    <citation type="submission" date="2016-11" db="EMBL/GenBank/DDBJ databases">
        <authorList>
            <person name="Jaros S."/>
            <person name="Januszkiewicz K."/>
            <person name="Wedrychowicz H."/>
        </authorList>
    </citation>
    <scope>NUCLEOTIDE SEQUENCE [LARGE SCALE GENOMIC DNA]</scope>
    <source>
        <strain evidence="7 8">DSM 5091</strain>
    </source>
</reference>
<dbReference type="SUPFAM" id="SSF52096">
    <property type="entry name" value="ClpP/crotonase"/>
    <property type="match status" value="1"/>
</dbReference>
<name>A0A1M6BBX4_MALRU</name>
<dbReference type="InterPro" id="IPR001478">
    <property type="entry name" value="PDZ"/>
</dbReference>
<sequence>MHRLKVFISTLVMLATLLGCSVFFLVPAVANEKKDYQMLELFTDVLSIIRKSYVEETDTTELIYGAIRGMLSTLDPHSSFLSAEMYQDMKDDTHGEFGGLGIEITKKDGLLLVVSPIEDTPAFKAGIKAGDQILKIEDTPTKDLEIMEAVRLLRGPKGAEVTIKIWRESFSEPQDFTLVRDRIQLHSVKSKFLLPGIAYARVSQFQVRTGSDLQDELQKRIAENGGPLQGLVLDLRNNPGGLLDQAVAVSDLFLSDGLIVYTEGREEGSQLQFRATSEGTESDYPIVVLINGGSASAAEIVSGALKDHGRAVLLGERTFGKGSVQSVIPMSDDTGLRLTTARYYTPNGISIQARGILPDIEVTQQHNGMLQENHQLREKDLENHFRPLKNSQPVQEESEGQVEFLEEHEKNDNQLMRALDLLKGLNILQYQRKAA</sequence>
<dbReference type="SUPFAM" id="SSF50156">
    <property type="entry name" value="PDZ domain-like"/>
    <property type="match status" value="1"/>
</dbReference>
<dbReference type="Proteomes" id="UP000184171">
    <property type="component" value="Unassembled WGS sequence"/>
</dbReference>
<evidence type="ECO:0000313" key="7">
    <source>
        <dbReference type="EMBL" id="SHI46222.1"/>
    </source>
</evidence>
<dbReference type="GO" id="GO:0004175">
    <property type="term" value="F:endopeptidase activity"/>
    <property type="evidence" value="ECO:0007669"/>
    <property type="project" value="TreeGrafter"/>
</dbReference>
<keyword evidence="8" id="KW-1185">Reference proteome</keyword>
<comment type="similarity">
    <text evidence="1 5">Belongs to the peptidase S41A family.</text>
</comment>
<protein>
    <submittedName>
        <fullName evidence="7">Carboxyl-terminal processing protease</fullName>
    </submittedName>
</protein>
<accession>A0A1M6BBX4</accession>
<dbReference type="RefSeq" id="WP_072904801.1">
    <property type="nucleotide sequence ID" value="NZ_FQZT01000001.1"/>
</dbReference>
<keyword evidence="2 5" id="KW-0645">Protease</keyword>
<dbReference type="GO" id="GO:0006508">
    <property type="term" value="P:proteolysis"/>
    <property type="evidence" value="ECO:0007669"/>
    <property type="project" value="UniProtKB-KW"/>
</dbReference>
<evidence type="ECO:0000256" key="5">
    <source>
        <dbReference type="RuleBase" id="RU004404"/>
    </source>
</evidence>
<evidence type="ECO:0000256" key="4">
    <source>
        <dbReference type="ARBA" id="ARBA00022825"/>
    </source>
</evidence>
<dbReference type="CDD" id="cd07560">
    <property type="entry name" value="Peptidase_S41_CPP"/>
    <property type="match status" value="1"/>
</dbReference>
<dbReference type="PANTHER" id="PTHR32060">
    <property type="entry name" value="TAIL-SPECIFIC PROTEASE"/>
    <property type="match status" value="1"/>
</dbReference>
<dbReference type="InterPro" id="IPR029045">
    <property type="entry name" value="ClpP/crotonase-like_dom_sf"/>
</dbReference>
<evidence type="ECO:0000256" key="2">
    <source>
        <dbReference type="ARBA" id="ARBA00022670"/>
    </source>
</evidence>
<dbReference type="FunFam" id="3.90.226.10:FF:000029">
    <property type="entry name" value="Peptidase, S41 family"/>
    <property type="match status" value="1"/>
</dbReference>
<evidence type="ECO:0000256" key="3">
    <source>
        <dbReference type="ARBA" id="ARBA00022801"/>
    </source>
</evidence>
<dbReference type="InterPro" id="IPR004447">
    <property type="entry name" value="Peptidase_S41A"/>
</dbReference>
<dbReference type="Gene3D" id="3.90.226.10">
    <property type="entry name" value="2-enoyl-CoA Hydratase, Chain A, domain 1"/>
    <property type="match status" value="1"/>
</dbReference>
<dbReference type="STRING" id="1122189.SAMN02745165_00113"/>
<organism evidence="7 8">
    <name type="scientific">Malonomonas rubra DSM 5091</name>
    <dbReference type="NCBI Taxonomy" id="1122189"/>
    <lineage>
        <taxon>Bacteria</taxon>
        <taxon>Pseudomonadati</taxon>
        <taxon>Thermodesulfobacteriota</taxon>
        <taxon>Desulfuromonadia</taxon>
        <taxon>Desulfuromonadales</taxon>
        <taxon>Geopsychrobacteraceae</taxon>
        <taxon>Malonomonas</taxon>
    </lineage>
</organism>
<proteinExistence type="inferred from homology"/>
<dbReference type="GO" id="GO:0007165">
    <property type="term" value="P:signal transduction"/>
    <property type="evidence" value="ECO:0007669"/>
    <property type="project" value="TreeGrafter"/>
</dbReference>